<gene>
    <name evidence="2" type="ORF">GCM10011498_18550</name>
</gene>
<comment type="caution">
    <text evidence="2">The sequence shown here is derived from an EMBL/GenBank/DDBJ whole genome shotgun (WGS) entry which is preliminary data.</text>
</comment>
<evidence type="ECO:0000259" key="1">
    <source>
        <dbReference type="Pfam" id="PF13699"/>
    </source>
</evidence>
<name>A0A916VPU9_9RHOB</name>
<dbReference type="Pfam" id="PF13699">
    <property type="entry name" value="eCIS_core"/>
    <property type="match status" value="1"/>
</dbReference>
<dbReference type="InterPro" id="IPR025295">
    <property type="entry name" value="eCIS_core_dom"/>
</dbReference>
<accession>A0A916VPU9</accession>
<reference evidence="2" key="2">
    <citation type="submission" date="2020-09" db="EMBL/GenBank/DDBJ databases">
        <authorList>
            <person name="Sun Q."/>
            <person name="Zhou Y."/>
        </authorList>
    </citation>
    <scope>NUCLEOTIDE SEQUENCE</scope>
    <source>
        <strain evidence="2">CGMCC 1.15880</strain>
    </source>
</reference>
<protein>
    <recommendedName>
        <fullName evidence="1">eCIS core domain-containing protein</fullName>
    </recommendedName>
</protein>
<dbReference type="RefSeq" id="WP_188673761.1">
    <property type="nucleotide sequence ID" value="NZ_BMKA01000002.1"/>
</dbReference>
<sequence>MVNIPETVKTVIEDQKGKRAISKKLDNLPEDTSAKKLPPAIAKSMKESFKGDFKKIMLHTGGNIKNVGKSIKAKVFTVDNNMYFVKAGDAKNAGLIAHELTHVVQQNGGILPKTTKGKALVSK</sequence>
<dbReference type="Proteomes" id="UP000628017">
    <property type="component" value="Unassembled WGS sequence"/>
</dbReference>
<evidence type="ECO:0000313" key="3">
    <source>
        <dbReference type="Proteomes" id="UP000628017"/>
    </source>
</evidence>
<dbReference type="EMBL" id="BMKA01000002">
    <property type="protein sequence ID" value="GGA18177.1"/>
    <property type="molecule type" value="Genomic_DNA"/>
</dbReference>
<reference evidence="2" key="1">
    <citation type="journal article" date="2014" name="Int. J. Syst. Evol. Microbiol.">
        <title>Complete genome sequence of Corynebacterium casei LMG S-19264T (=DSM 44701T), isolated from a smear-ripened cheese.</title>
        <authorList>
            <consortium name="US DOE Joint Genome Institute (JGI-PGF)"/>
            <person name="Walter F."/>
            <person name="Albersmeier A."/>
            <person name="Kalinowski J."/>
            <person name="Ruckert C."/>
        </authorList>
    </citation>
    <scope>NUCLEOTIDE SEQUENCE</scope>
    <source>
        <strain evidence="2">CGMCC 1.15880</strain>
    </source>
</reference>
<keyword evidence="3" id="KW-1185">Reference proteome</keyword>
<evidence type="ECO:0000313" key="2">
    <source>
        <dbReference type="EMBL" id="GGA18177.1"/>
    </source>
</evidence>
<organism evidence="2 3">
    <name type="scientific">Neptunicoccus cionae</name>
    <dbReference type="NCBI Taxonomy" id="2035344"/>
    <lineage>
        <taxon>Bacteria</taxon>
        <taxon>Pseudomonadati</taxon>
        <taxon>Pseudomonadota</taxon>
        <taxon>Alphaproteobacteria</taxon>
        <taxon>Rhodobacterales</taxon>
        <taxon>Paracoccaceae</taxon>
        <taxon>Neptunicoccus</taxon>
    </lineage>
</organism>
<proteinExistence type="predicted"/>
<dbReference type="AlphaFoldDB" id="A0A916VPU9"/>
<feature type="domain" description="eCIS core" evidence="1">
    <location>
        <begin position="37"/>
        <end position="109"/>
    </location>
</feature>